<dbReference type="Proteomes" id="UP000699042">
    <property type="component" value="Unassembled WGS sequence"/>
</dbReference>
<sequence length="46" mass="5293">SELIVGLSLHPNSSNHYAEQYGLQLRANIQTRPTPYPYFPRLTVSY</sequence>
<name>A0A9P7RKE4_9PEZI</name>
<evidence type="ECO:0000313" key="2">
    <source>
        <dbReference type="Proteomes" id="UP000699042"/>
    </source>
</evidence>
<keyword evidence="2" id="KW-1185">Reference proteome</keyword>
<gene>
    <name evidence="1" type="ORF">JMJ77_006143</name>
</gene>
<protein>
    <submittedName>
        <fullName evidence="1">Uncharacterized protein</fullName>
    </submittedName>
</protein>
<dbReference type="AlphaFoldDB" id="A0A9P7RKE4"/>
<feature type="non-terminal residue" evidence="1">
    <location>
        <position position="1"/>
    </location>
</feature>
<comment type="caution">
    <text evidence="1">The sequence shown here is derived from an EMBL/GenBank/DDBJ whole genome shotgun (WGS) entry which is preliminary data.</text>
</comment>
<evidence type="ECO:0000313" key="1">
    <source>
        <dbReference type="EMBL" id="KAG7058772.1"/>
    </source>
</evidence>
<proteinExistence type="predicted"/>
<organism evidence="1 2">
    <name type="scientific">Colletotrichum scovillei</name>
    <dbReference type="NCBI Taxonomy" id="1209932"/>
    <lineage>
        <taxon>Eukaryota</taxon>
        <taxon>Fungi</taxon>
        <taxon>Dikarya</taxon>
        <taxon>Ascomycota</taxon>
        <taxon>Pezizomycotina</taxon>
        <taxon>Sordariomycetes</taxon>
        <taxon>Hypocreomycetidae</taxon>
        <taxon>Glomerellales</taxon>
        <taxon>Glomerellaceae</taxon>
        <taxon>Colletotrichum</taxon>
        <taxon>Colletotrichum acutatum species complex</taxon>
    </lineage>
</organism>
<accession>A0A9P7RKE4</accession>
<reference evidence="1" key="1">
    <citation type="submission" date="2021-05" db="EMBL/GenBank/DDBJ databases">
        <title>Comparative genomics of three Colletotrichum scovillei strains and genetic complementation revealed genes involved fungal growth and virulence on chili pepper.</title>
        <authorList>
            <person name="Hsieh D.-K."/>
            <person name="Chuang S.-C."/>
            <person name="Chen C.-Y."/>
            <person name="Chao Y.-T."/>
            <person name="Lu M.-Y.J."/>
            <person name="Lee M.-H."/>
            <person name="Shih M.-C."/>
        </authorList>
    </citation>
    <scope>NUCLEOTIDE SEQUENCE</scope>
    <source>
        <strain evidence="1">Coll-153</strain>
    </source>
</reference>
<dbReference type="EMBL" id="JAESDN010000001">
    <property type="protein sequence ID" value="KAG7058772.1"/>
    <property type="molecule type" value="Genomic_DNA"/>
</dbReference>